<dbReference type="RefSeq" id="XP_031876778.1">
    <property type="nucleotide sequence ID" value="XM_032026761.1"/>
</dbReference>
<organism evidence="2 3">
    <name type="scientific">Colletotrichum fructicola (strain Nara gc5)</name>
    <name type="common">Anthracnose fungus</name>
    <name type="synonym">Colletotrichum gloeosporioides (strain Nara gc5)</name>
    <dbReference type="NCBI Taxonomy" id="1213859"/>
    <lineage>
        <taxon>Eukaryota</taxon>
        <taxon>Fungi</taxon>
        <taxon>Dikarya</taxon>
        <taxon>Ascomycota</taxon>
        <taxon>Pezizomycotina</taxon>
        <taxon>Sordariomycetes</taxon>
        <taxon>Hypocreomycetidae</taxon>
        <taxon>Glomerellales</taxon>
        <taxon>Glomerellaceae</taxon>
        <taxon>Colletotrichum</taxon>
        <taxon>Colletotrichum gloeosporioides species complex</taxon>
    </lineage>
</organism>
<dbReference type="EMBL" id="ANPB02000012">
    <property type="protein sequence ID" value="KAF4473703.1"/>
    <property type="molecule type" value="Genomic_DNA"/>
</dbReference>
<feature type="region of interest" description="Disordered" evidence="1">
    <location>
        <begin position="1"/>
        <end position="87"/>
    </location>
</feature>
<evidence type="ECO:0000256" key="1">
    <source>
        <dbReference type="SAM" id="MobiDB-lite"/>
    </source>
</evidence>
<feature type="region of interest" description="Disordered" evidence="1">
    <location>
        <begin position="142"/>
        <end position="161"/>
    </location>
</feature>
<accession>A0A7J6IDB1</accession>
<reference evidence="2 3" key="2">
    <citation type="submission" date="2020-04" db="EMBL/GenBank/DDBJ databases">
        <title>Genome sequencing and assembly of multiple isolates from the Colletotrichum gloeosporioides species complex.</title>
        <authorList>
            <person name="Gan P."/>
            <person name="Shirasu K."/>
        </authorList>
    </citation>
    <scope>NUCLEOTIDE SEQUENCE [LARGE SCALE GENOMIC DNA]</scope>
    <source>
        <strain evidence="2 3">Nara gc5</strain>
    </source>
</reference>
<keyword evidence="3" id="KW-1185">Reference proteome</keyword>
<feature type="compositionally biased region" description="Polar residues" evidence="1">
    <location>
        <begin position="1"/>
        <end position="16"/>
    </location>
</feature>
<evidence type="ECO:0000313" key="2">
    <source>
        <dbReference type="EMBL" id="KAF4473703.1"/>
    </source>
</evidence>
<evidence type="ECO:0000313" key="3">
    <source>
        <dbReference type="Proteomes" id="UP000011096"/>
    </source>
</evidence>
<comment type="caution">
    <text evidence="2">The sequence shown here is derived from an EMBL/GenBank/DDBJ whole genome shotgun (WGS) entry which is preliminary data.</text>
</comment>
<feature type="compositionally biased region" description="Low complexity" evidence="1">
    <location>
        <begin position="30"/>
        <end position="57"/>
    </location>
</feature>
<dbReference type="Proteomes" id="UP000011096">
    <property type="component" value="Unassembled WGS sequence"/>
</dbReference>
<proteinExistence type="predicted"/>
<dbReference type="GeneID" id="43610895"/>
<gene>
    <name evidence="2" type="ORF">CGGC5_v017312</name>
</gene>
<protein>
    <submittedName>
        <fullName evidence="2">Uncharacterized protein</fullName>
    </submittedName>
</protein>
<dbReference type="InParanoid" id="A0A7J6IDB1"/>
<reference evidence="2 3" key="1">
    <citation type="submission" date="2012-08" db="EMBL/GenBank/DDBJ databases">
        <authorList>
            <person name="Gan P.H.P."/>
            <person name="Ikeda K."/>
            <person name="Irieda H."/>
            <person name="Narusaka M."/>
            <person name="O'Connell R.J."/>
            <person name="Narusaka Y."/>
            <person name="Takano Y."/>
            <person name="Kubo Y."/>
            <person name="Shirasu K."/>
        </authorList>
    </citation>
    <scope>NUCLEOTIDE SEQUENCE [LARGE SCALE GENOMIC DNA]</scope>
    <source>
        <strain evidence="2 3">Nara gc5</strain>
    </source>
</reference>
<name>A0A7J6IDB1_COLFN</name>
<dbReference type="AlphaFoldDB" id="A0A7J6IDB1"/>
<sequence>MAMLQLISQTGSSTPRFDTLDSSRPPPPTRFNTSTTRFNTLDSSSSSNRPSSTPTTRFNTFENPPPSFQPSTGRYRRCPTKNTDNPIQYLRQPDAILSTTRFNTSDNPSPFEYRFKADAPHRESGQPDAIPSMTRLNTFKNPSFPPNRAALRPDVSPSNDSTVRCNILDSSMKGFDISSLPLLPCTRMGRDLTSPYRAPTTRIDTQIHTTLPHTQERVENLCLLANTIDNPN</sequence>